<comment type="caution">
    <text evidence="3">The sequence shown here is derived from an EMBL/GenBank/DDBJ whole genome shotgun (WGS) entry which is preliminary data.</text>
</comment>
<sequence>LIRLVFFLWCNFTGHCRPHCPDPSRYHGDAAFDQSHSSCGDARHSRLGQLEALAAHPGHSPEGGSHRSSGEVEQPTCHSPHHACFILRVVFLQ</sequence>
<evidence type="ECO:0000256" key="1">
    <source>
        <dbReference type="SAM" id="MobiDB-lite"/>
    </source>
</evidence>
<keyword evidence="2" id="KW-0732">Signal</keyword>
<protein>
    <recommendedName>
        <fullName evidence="5">Secreted protein</fullName>
    </recommendedName>
</protein>
<dbReference type="AlphaFoldDB" id="A0ABD0N2C7"/>
<reference evidence="3 4" key="1">
    <citation type="submission" date="2024-05" db="EMBL/GenBank/DDBJ databases">
        <title>Genome sequencing and assembly of Indian major carp, Cirrhinus mrigala (Hamilton, 1822).</title>
        <authorList>
            <person name="Mohindra V."/>
            <person name="Chowdhury L.M."/>
            <person name="Lal K."/>
            <person name="Jena J.K."/>
        </authorList>
    </citation>
    <scope>NUCLEOTIDE SEQUENCE [LARGE SCALE GENOMIC DNA]</scope>
    <source>
        <strain evidence="3">CM1030</strain>
        <tissue evidence="3">Blood</tissue>
    </source>
</reference>
<evidence type="ECO:0000256" key="2">
    <source>
        <dbReference type="SAM" id="SignalP"/>
    </source>
</evidence>
<feature type="region of interest" description="Disordered" evidence="1">
    <location>
        <begin position="55"/>
        <end position="77"/>
    </location>
</feature>
<name>A0ABD0N2C7_CIRMR</name>
<dbReference type="Proteomes" id="UP001529510">
    <property type="component" value="Unassembled WGS sequence"/>
</dbReference>
<feature type="non-terminal residue" evidence="3">
    <location>
        <position position="93"/>
    </location>
</feature>
<organism evidence="3 4">
    <name type="scientific">Cirrhinus mrigala</name>
    <name type="common">Mrigala</name>
    <dbReference type="NCBI Taxonomy" id="683832"/>
    <lineage>
        <taxon>Eukaryota</taxon>
        <taxon>Metazoa</taxon>
        <taxon>Chordata</taxon>
        <taxon>Craniata</taxon>
        <taxon>Vertebrata</taxon>
        <taxon>Euteleostomi</taxon>
        <taxon>Actinopterygii</taxon>
        <taxon>Neopterygii</taxon>
        <taxon>Teleostei</taxon>
        <taxon>Ostariophysi</taxon>
        <taxon>Cypriniformes</taxon>
        <taxon>Cyprinidae</taxon>
        <taxon>Labeoninae</taxon>
        <taxon>Labeonini</taxon>
        <taxon>Cirrhinus</taxon>
    </lineage>
</organism>
<feature type="chain" id="PRO_5044819393" description="Secreted protein" evidence="2">
    <location>
        <begin position="17"/>
        <end position="93"/>
    </location>
</feature>
<evidence type="ECO:0000313" key="3">
    <source>
        <dbReference type="EMBL" id="KAL0155698.1"/>
    </source>
</evidence>
<accession>A0ABD0N2C7</accession>
<feature type="non-terminal residue" evidence="3">
    <location>
        <position position="1"/>
    </location>
</feature>
<keyword evidence="4" id="KW-1185">Reference proteome</keyword>
<dbReference type="EMBL" id="JAMKFB020000025">
    <property type="protein sequence ID" value="KAL0155698.1"/>
    <property type="molecule type" value="Genomic_DNA"/>
</dbReference>
<feature type="signal peptide" evidence="2">
    <location>
        <begin position="1"/>
        <end position="16"/>
    </location>
</feature>
<gene>
    <name evidence="3" type="ORF">M9458_049961</name>
</gene>
<proteinExistence type="predicted"/>
<evidence type="ECO:0008006" key="5">
    <source>
        <dbReference type="Google" id="ProtNLM"/>
    </source>
</evidence>
<evidence type="ECO:0000313" key="4">
    <source>
        <dbReference type="Proteomes" id="UP001529510"/>
    </source>
</evidence>